<reference evidence="1 2" key="1">
    <citation type="submission" date="2018-11" db="EMBL/GenBank/DDBJ databases">
        <title>Deinococcus shelandsis sp. nov., isolated from South Shetland Islands soil of Antarctica.</title>
        <authorList>
            <person name="Tian J."/>
        </authorList>
    </citation>
    <scope>NUCLEOTIDE SEQUENCE [LARGE SCALE GENOMIC DNA]</scope>
    <source>
        <strain evidence="1 2">S14-83T</strain>
    </source>
</reference>
<dbReference type="InterPro" id="IPR036249">
    <property type="entry name" value="Thioredoxin-like_sf"/>
</dbReference>
<evidence type="ECO:0000313" key="2">
    <source>
        <dbReference type="Proteomes" id="UP000276417"/>
    </source>
</evidence>
<dbReference type="Gene3D" id="3.40.30.10">
    <property type="entry name" value="Glutaredoxin"/>
    <property type="match status" value="1"/>
</dbReference>
<sequence length="90" mass="9936">MTEAPSKPFVLLTQNDCPNCERLKMMLAKPLKGEFDGQIMTVHRQNDADEFAALTAAHFIQTTPALLHLPSGKVLLQTSGLGEVQRFLRG</sequence>
<dbReference type="EMBL" id="CP034183">
    <property type="protein sequence ID" value="AZI42842.1"/>
    <property type="molecule type" value="Genomic_DNA"/>
</dbReference>
<keyword evidence="2" id="KW-1185">Reference proteome</keyword>
<dbReference type="KEGG" id="dph:EHF33_08835"/>
<accession>A0A3G8YBU4</accession>
<protein>
    <submittedName>
        <fullName evidence="1">Thioredoxin</fullName>
    </submittedName>
</protein>
<dbReference type="OrthoDB" id="71793at2"/>
<dbReference type="Proteomes" id="UP000276417">
    <property type="component" value="Chromosome 1"/>
</dbReference>
<organism evidence="1 2">
    <name type="scientific">Deinococcus psychrotolerans</name>
    <dbReference type="NCBI Taxonomy" id="2489213"/>
    <lineage>
        <taxon>Bacteria</taxon>
        <taxon>Thermotogati</taxon>
        <taxon>Deinococcota</taxon>
        <taxon>Deinococci</taxon>
        <taxon>Deinococcales</taxon>
        <taxon>Deinococcaceae</taxon>
        <taxon>Deinococcus</taxon>
    </lineage>
</organism>
<proteinExistence type="predicted"/>
<evidence type="ECO:0000313" key="1">
    <source>
        <dbReference type="EMBL" id="AZI42842.1"/>
    </source>
</evidence>
<dbReference type="RefSeq" id="WP_124870208.1">
    <property type="nucleotide sequence ID" value="NZ_CP034183.1"/>
</dbReference>
<gene>
    <name evidence="1" type="ORF">EHF33_08835</name>
</gene>
<dbReference type="AlphaFoldDB" id="A0A3G8YBU4"/>
<name>A0A3G8YBU4_9DEIO</name>
<dbReference type="SUPFAM" id="SSF52833">
    <property type="entry name" value="Thioredoxin-like"/>
    <property type="match status" value="1"/>
</dbReference>